<sequence>MSLVLKAQVTTLDDGTGPEKKDADISFGIGLHVPRYTQLLAETCHQYGVHPTERLMVRRHGTSSSWIRETYDEPCSTLEAAQACKQWFQPIWGLASPVCQSVLLLSKAKP</sequence>
<reference evidence="1" key="2">
    <citation type="submission" date="2022-01" db="EMBL/GenBank/DDBJ databases">
        <authorList>
            <person name="Yamashiro T."/>
            <person name="Shiraishi A."/>
            <person name="Satake H."/>
            <person name="Nakayama K."/>
        </authorList>
    </citation>
    <scope>NUCLEOTIDE SEQUENCE</scope>
</reference>
<gene>
    <name evidence="1" type="ORF">Tco_0681663</name>
</gene>
<comment type="caution">
    <text evidence="1">The sequence shown here is derived from an EMBL/GenBank/DDBJ whole genome shotgun (WGS) entry which is preliminary data.</text>
</comment>
<reference evidence="1" key="1">
    <citation type="journal article" date="2022" name="Int. J. Mol. Sci.">
        <title>Draft Genome of Tanacetum Coccineum: Genomic Comparison of Closely Related Tanacetum-Family Plants.</title>
        <authorList>
            <person name="Yamashiro T."/>
            <person name="Shiraishi A."/>
            <person name="Nakayama K."/>
            <person name="Satake H."/>
        </authorList>
    </citation>
    <scope>NUCLEOTIDE SEQUENCE</scope>
</reference>
<dbReference type="EMBL" id="BQNB010009694">
    <property type="protein sequence ID" value="GJS67099.1"/>
    <property type="molecule type" value="Genomic_DNA"/>
</dbReference>
<evidence type="ECO:0000313" key="1">
    <source>
        <dbReference type="EMBL" id="GJS67099.1"/>
    </source>
</evidence>
<keyword evidence="2" id="KW-1185">Reference proteome</keyword>
<evidence type="ECO:0000313" key="2">
    <source>
        <dbReference type="Proteomes" id="UP001151760"/>
    </source>
</evidence>
<proteinExistence type="predicted"/>
<name>A0ABQ4XNY1_9ASTR</name>
<accession>A0ABQ4XNY1</accession>
<dbReference type="Proteomes" id="UP001151760">
    <property type="component" value="Unassembled WGS sequence"/>
</dbReference>
<protein>
    <submittedName>
        <fullName evidence="1">Uncharacterized protein</fullName>
    </submittedName>
</protein>
<organism evidence="1 2">
    <name type="scientific">Tanacetum coccineum</name>
    <dbReference type="NCBI Taxonomy" id="301880"/>
    <lineage>
        <taxon>Eukaryota</taxon>
        <taxon>Viridiplantae</taxon>
        <taxon>Streptophyta</taxon>
        <taxon>Embryophyta</taxon>
        <taxon>Tracheophyta</taxon>
        <taxon>Spermatophyta</taxon>
        <taxon>Magnoliopsida</taxon>
        <taxon>eudicotyledons</taxon>
        <taxon>Gunneridae</taxon>
        <taxon>Pentapetalae</taxon>
        <taxon>asterids</taxon>
        <taxon>campanulids</taxon>
        <taxon>Asterales</taxon>
        <taxon>Asteraceae</taxon>
        <taxon>Asteroideae</taxon>
        <taxon>Anthemideae</taxon>
        <taxon>Anthemidinae</taxon>
        <taxon>Tanacetum</taxon>
    </lineage>
</organism>